<organism evidence="1 2">
    <name type="scientific">Serendipita vermifera MAFF 305830</name>
    <dbReference type="NCBI Taxonomy" id="933852"/>
    <lineage>
        <taxon>Eukaryota</taxon>
        <taxon>Fungi</taxon>
        <taxon>Dikarya</taxon>
        <taxon>Basidiomycota</taxon>
        <taxon>Agaricomycotina</taxon>
        <taxon>Agaricomycetes</taxon>
        <taxon>Sebacinales</taxon>
        <taxon>Serendipitaceae</taxon>
        <taxon>Serendipita</taxon>
    </lineage>
</organism>
<evidence type="ECO:0000313" key="1">
    <source>
        <dbReference type="EMBL" id="KIM34437.1"/>
    </source>
</evidence>
<gene>
    <name evidence="1" type="ORF">M408DRAFT_58906</name>
</gene>
<accession>A0A0C2Y001</accession>
<name>A0A0C2Y001_SERVB</name>
<evidence type="ECO:0000313" key="2">
    <source>
        <dbReference type="Proteomes" id="UP000054097"/>
    </source>
</evidence>
<protein>
    <recommendedName>
        <fullName evidence="3">DUF4291 domain-containing protein</fullName>
    </recommendedName>
</protein>
<dbReference type="AlphaFoldDB" id="A0A0C2Y001"/>
<dbReference type="Proteomes" id="UP000054097">
    <property type="component" value="Unassembled WGS sequence"/>
</dbReference>
<sequence>MKIPYRQIRARQPTADSLVVYQAYSAEIAEAAVAKQRLDASSAFKMPRMSWIKPSIFWCMYRAGWSYKDPFQARILQITMSKEGFLTLLREATPSSGPDIAATKGSLVRYQWDPERDIRLEKLPYRSLQLGIAASMKERWINEWIIRIDDITDDVRRWKGYMDE</sequence>
<keyword evidence="2" id="KW-1185">Reference proteome</keyword>
<dbReference type="HOGENOM" id="CLU_082565_1_1_1"/>
<dbReference type="EMBL" id="KN824277">
    <property type="protein sequence ID" value="KIM34437.1"/>
    <property type="molecule type" value="Genomic_DNA"/>
</dbReference>
<reference evidence="1 2" key="1">
    <citation type="submission" date="2014-04" db="EMBL/GenBank/DDBJ databases">
        <authorList>
            <consortium name="DOE Joint Genome Institute"/>
            <person name="Kuo A."/>
            <person name="Zuccaro A."/>
            <person name="Kohler A."/>
            <person name="Nagy L.G."/>
            <person name="Floudas D."/>
            <person name="Copeland A."/>
            <person name="Barry K.W."/>
            <person name="Cichocki N."/>
            <person name="Veneault-Fourrey C."/>
            <person name="LaButti K."/>
            <person name="Lindquist E.A."/>
            <person name="Lipzen A."/>
            <person name="Lundell T."/>
            <person name="Morin E."/>
            <person name="Murat C."/>
            <person name="Sun H."/>
            <person name="Tunlid A."/>
            <person name="Henrissat B."/>
            <person name="Grigoriev I.V."/>
            <person name="Hibbett D.S."/>
            <person name="Martin F."/>
            <person name="Nordberg H.P."/>
            <person name="Cantor M.N."/>
            <person name="Hua S.X."/>
        </authorList>
    </citation>
    <scope>NUCLEOTIDE SEQUENCE [LARGE SCALE GENOMIC DNA]</scope>
    <source>
        <strain evidence="1 2">MAFF 305830</strain>
    </source>
</reference>
<reference evidence="2" key="2">
    <citation type="submission" date="2015-01" db="EMBL/GenBank/DDBJ databases">
        <title>Evolutionary Origins and Diversification of the Mycorrhizal Mutualists.</title>
        <authorList>
            <consortium name="DOE Joint Genome Institute"/>
            <consortium name="Mycorrhizal Genomics Consortium"/>
            <person name="Kohler A."/>
            <person name="Kuo A."/>
            <person name="Nagy L.G."/>
            <person name="Floudas D."/>
            <person name="Copeland A."/>
            <person name="Barry K.W."/>
            <person name="Cichocki N."/>
            <person name="Veneault-Fourrey C."/>
            <person name="LaButti K."/>
            <person name="Lindquist E.A."/>
            <person name="Lipzen A."/>
            <person name="Lundell T."/>
            <person name="Morin E."/>
            <person name="Murat C."/>
            <person name="Riley R."/>
            <person name="Ohm R."/>
            <person name="Sun H."/>
            <person name="Tunlid A."/>
            <person name="Henrissat B."/>
            <person name="Grigoriev I.V."/>
            <person name="Hibbett D.S."/>
            <person name="Martin F."/>
        </authorList>
    </citation>
    <scope>NUCLEOTIDE SEQUENCE [LARGE SCALE GENOMIC DNA]</scope>
    <source>
        <strain evidence="2">MAFF 305830</strain>
    </source>
</reference>
<evidence type="ECO:0008006" key="3">
    <source>
        <dbReference type="Google" id="ProtNLM"/>
    </source>
</evidence>
<proteinExistence type="predicted"/>
<dbReference type="OrthoDB" id="413653at2759"/>
<dbReference type="STRING" id="933852.A0A0C2Y001"/>
<dbReference type="Pfam" id="PF14124">
    <property type="entry name" value="DUF4291"/>
    <property type="match status" value="1"/>
</dbReference>
<dbReference type="PANTHER" id="PTHR38567">
    <property type="entry name" value="DUF4291 DOMAIN-CONTAINING PROTEIN"/>
    <property type="match status" value="1"/>
</dbReference>
<dbReference type="PANTHER" id="PTHR38567:SF1">
    <property type="entry name" value="DUF4291 DOMAIN-CONTAINING PROTEIN"/>
    <property type="match status" value="1"/>
</dbReference>
<feature type="non-terminal residue" evidence="1">
    <location>
        <position position="164"/>
    </location>
</feature>
<dbReference type="InterPro" id="IPR025633">
    <property type="entry name" value="DUF4291"/>
</dbReference>